<comment type="caution">
    <text evidence="1">The sequence shown here is derived from an EMBL/GenBank/DDBJ whole genome shotgun (WGS) entry which is preliminary data.</text>
</comment>
<dbReference type="EMBL" id="JAUFQC010000027">
    <property type="protein sequence ID" value="MDN3611735.1"/>
    <property type="molecule type" value="Genomic_DNA"/>
</dbReference>
<evidence type="ECO:0000313" key="1">
    <source>
        <dbReference type="EMBL" id="MDN3611735.1"/>
    </source>
</evidence>
<evidence type="ECO:0000313" key="2">
    <source>
        <dbReference type="Proteomes" id="UP001238540"/>
    </source>
</evidence>
<organism evidence="1 2">
    <name type="scientific">Vibrio ostreicida</name>
    <dbReference type="NCBI Taxonomy" id="526588"/>
    <lineage>
        <taxon>Bacteria</taxon>
        <taxon>Pseudomonadati</taxon>
        <taxon>Pseudomonadota</taxon>
        <taxon>Gammaproteobacteria</taxon>
        <taxon>Vibrionales</taxon>
        <taxon>Vibrionaceae</taxon>
        <taxon>Vibrio</taxon>
    </lineage>
</organism>
<sequence>MASKFCSVPSMGPLSSSGDWHLPHFGVSEALFIGTRLTPEHDGHRVLNVVIRASHLCFINKCEGYFILEMTSQIVALYTQKAKWTLSQKKATIFPVSFGLRSVKKGN</sequence>
<keyword evidence="2" id="KW-1185">Reference proteome</keyword>
<accession>A0ABT8C0A5</accession>
<dbReference type="Proteomes" id="UP001238540">
    <property type="component" value="Unassembled WGS sequence"/>
</dbReference>
<reference evidence="2" key="1">
    <citation type="journal article" date="2019" name="Int. J. Syst. Evol. Microbiol.">
        <title>The Global Catalogue of Microorganisms (GCM) 10K type strain sequencing project: providing services to taxonomists for standard genome sequencing and annotation.</title>
        <authorList>
            <consortium name="The Broad Institute Genomics Platform"/>
            <consortium name="The Broad Institute Genome Sequencing Center for Infectious Disease"/>
            <person name="Wu L."/>
            <person name="Ma J."/>
        </authorList>
    </citation>
    <scope>NUCLEOTIDE SEQUENCE [LARGE SCALE GENOMIC DNA]</scope>
    <source>
        <strain evidence="2">CECT 7398</strain>
    </source>
</reference>
<name>A0ABT8C0A5_9VIBR</name>
<protein>
    <submittedName>
        <fullName evidence="1">Uncharacterized protein</fullName>
    </submittedName>
</protein>
<proteinExistence type="predicted"/>
<dbReference type="RefSeq" id="WP_290313425.1">
    <property type="nucleotide sequence ID" value="NZ_JAUFQC010000027.1"/>
</dbReference>
<gene>
    <name evidence="1" type="ORF">QWZ16_19225</name>
</gene>